<gene>
    <name evidence="1" type="ORF">C4K68_14060</name>
</gene>
<dbReference type="AlphaFoldDB" id="A0A2S5KPR9"/>
<dbReference type="Gene3D" id="3.30.429.10">
    <property type="entry name" value="Macrophage Migration Inhibitory Factor"/>
    <property type="match status" value="1"/>
</dbReference>
<name>A0A2S5KPR9_9PROT</name>
<dbReference type="OrthoDB" id="9804765at2"/>
<reference evidence="1 2" key="1">
    <citation type="submission" date="2018-02" db="EMBL/GenBank/DDBJ databases">
        <title>novel marine gammaproteobacteria from coastal saline agro ecosystem.</title>
        <authorList>
            <person name="Krishnan R."/>
            <person name="Ramesh Kumar N."/>
        </authorList>
    </citation>
    <scope>NUCLEOTIDE SEQUENCE [LARGE SCALE GENOMIC DNA]</scope>
    <source>
        <strain evidence="1 2">228</strain>
    </source>
</reference>
<sequence length="138" mass="15403">MPLSRITLQAGKPEAYLQQVSDALHLALVECFEVPAADRFQIIEELPTGRLICDPHYLAGGERSADGLVFQIIAGRERSDACREAFFARLCSELQQRLGQRPEDVMVIITTNRGSEWSFSHGLSLPAMQARQNRECVS</sequence>
<dbReference type="PANTHER" id="PTHR38460">
    <property type="entry name" value="TAUTOMERASE YOLI-RELATED"/>
    <property type="match status" value="1"/>
</dbReference>
<evidence type="ECO:0000313" key="2">
    <source>
        <dbReference type="Proteomes" id="UP000238196"/>
    </source>
</evidence>
<dbReference type="InterPro" id="IPR014347">
    <property type="entry name" value="Tautomerase/MIF_sf"/>
</dbReference>
<dbReference type="EMBL" id="PRLP01000043">
    <property type="protein sequence ID" value="PPC76722.1"/>
    <property type="molecule type" value="Genomic_DNA"/>
</dbReference>
<dbReference type="Proteomes" id="UP000238196">
    <property type="component" value="Unassembled WGS sequence"/>
</dbReference>
<organism evidence="1 2">
    <name type="scientific">Proteobacteria bacterium 228</name>
    <dbReference type="NCBI Taxonomy" id="2083153"/>
    <lineage>
        <taxon>Bacteria</taxon>
        <taxon>Pseudomonadati</taxon>
        <taxon>Pseudomonadota</taxon>
    </lineage>
</organism>
<dbReference type="PANTHER" id="PTHR38460:SF1">
    <property type="entry name" value="TAUTOMERASE YOLI-RELATED"/>
    <property type="match status" value="1"/>
</dbReference>
<evidence type="ECO:0000313" key="1">
    <source>
        <dbReference type="EMBL" id="PPC76722.1"/>
    </source>
</evidence>
<comment type="caution">
    <text evidence="1">The sequence shown here is derived from an EMBL/GenBank/DDBJ whole genome shotgun (WGS) entry which is preliminary data.</text>
</comment>
<protein>
    <submittedName>
        <fullName evidence="1">Tautomerase family protein</fullName>
    </submittedName>
</protein>
<dbReference type="InterPro" id="IPR037479">
    <property type="entry name" value="Tauto_MSAD"/>
</dbReference>
<dbReference type="SUPFAM" id="SSF55331">
    <property type="entry name" value="Tautomerase/MIF"/>
    <property type="match status" value="1"/>
</dbReference>
<accession>A0A2S5KPR9</accession>
<proteinExistence type="predicted"/>
<dbReference type="Pfam" id="PF14552">
    <property type="entry name" value="Tautomerase_2"/>
    <property type="match status" value="1"/>
</dbReference>